<feature type="binding site" evidence="7">
    <location>
        <position position="68"/>
    </location>
    <ligand>
        <name>Mg(2+)</name>
        <dbReference type="ChEBI" id="CHEBI:18420"/>
    </ligand>
</feature>
<evidence type="ECO:0000256" key="6">
    <source>
        <dbReference type="ARBA" id="ARBA00023080"/>
    </source>
</evidence>
<evidence type="ECO:0000313" key="9">
    <source>
        <dbReference type="EMBL" id="QTV05962.1"/>
    </source>
</evidence>
<protein>
    <recommendedName>
        <fullName evidence="7">dITP/XTP pyrophosphatase</fullName>
        <ecNumber evidence="7">3.6.1.66</ecNumber>
    </recommendedName>
    <alternativeName>
        <fullName evidence="7">Non-canonical purine NTP pyrophosphatase</fullName>
    </alternativeName>
    <alternativeName>
        <fullName evidence="7">Non-standard purine NTP pyrophosphatase</fullName>
    </alternativeName>
    <alternativeName>
        <fullName evidence="7">Nucleoside-triphosphate diphosphatase</fullName>
    </alternativeName>
    <alternativeName>
        <fullName evidence="7">Nucleoside-triphosphate pyrophosphatase</fullName>
        <shortName evidence="7">NTPase</shortName>
    </alternativeName>
</protein>
<sequence length="191" mass="21213">MELIFATHNQHKLEEVKQMLPQNIQFKSLTEINFHDDIEETGSTFKENASIKAQTIFQKTGVNVFADDSGLVIEALDGAPGVYSARYAGTGKSEDNIAKVLEELKGIENRKAYFIAVFCLILDGKEYFFEGRVNGTIADVVLGADGFGYDPIFIPEGHSKSFAQMSAEEKNSMSHRGHAVEQLNEFLTKII</sequence>
<dbReference type="EMBL" id="CP072842">
    <property type="protein sequence ID" value="QTV05962.1"/>
    <property type="molecule type" value="Genomic_DNA"/>
</dbReference>
<feature type="binding site" evidence="7">
    <location>
        <begin position="175"/>
        <end position="176"/>
    </location>
    <ligand>
        <name>substrate</name>
    </ligand>
</feature>
<feature type="binding site" evidence="7">
    <location>
        <begin position="7"/>
        <end position="12"/>
    </location>
    <ligand>
        <name>substrate</name>
    </ligand>
</feature>
<organism evidence="9 10">
    <name type="scientific">Faecalibacter bovis</name>
    <dbReference type="NCBI Taxonomy" id="2898187"/>
    <lineage>
        <taxon>Bacteria</taxon>
        <taxon>Pseudomonadati</taxon>
        <taxon>Bacteroidota</taxon>
        <taxon>Flavobacteriia</taxon>
        <taxon>Flavobacteriales</taxon>
        <taxon>Weeksellaceae</taxon>
        <taxon>Faecalibacter</taxon>
    </lineage>
</organism>
<dbReference type="PANTHER" id="PTHR11067">
    <property type="entry name" value="INOSINE TRIPHOSPHATE PYROPHOSPHATASE/HAM1 PROTEIN"/>
    <property type="match status" value="1"/>
</dbReference>
<keyword evidence="3 7" id="KW-0547">Nucleotide-binding</keyword>
<comment type="catalytic activity">
    <reaction evidence="7">
        <text>XTP + H2O = XMP + diphosphate + H(+)</text>
        <dbReference type="Rhea" id="RHEA:28610"/>
        <dbReference type="ChEBI" id="CHEBI:15377"/>
        <dbReference type="ChEBI" id="CHEBI:15378"/>
        <dbReference type="ChEBI" id="CHEBI:33019"/>
        <dbReference type="ChEBI" id="CHEBI:57464"/>
        <dbReference type="ChEBI" id="CHEBI:61314"/>
        <dbReference type="EC" id="3.6.1.66"/>
    </reaction>
</comment>
<evidence type="ECO:0000256" key="3">
    <source>
        <dbReference type="ARBA" id="ARBA00022741"/>
    </source>
</evidence>
<dbReference type="HAMAP" id="MF_01405">
    <property type="entry name" value="Non_canon_purine_NTPase"/>
    <property type="match status" value="1"/>
</dbReference>
<gene>
    <name evidence="9" type="primary">rdgB</name>
    <name evidence="9" type="ORF">J9309_01040</name>
</gene>
<comment type="catalytic activity">
    <reaction evidence="7">
        <text>ITP + H2O = IMP + diphosphate + H(+)</text>
        <dbReference type="Rhea" id="RHEA:29399"/>
        <dbReference type="ChEBI" id="CHEBI:15377"/>
        <dbReference type="ChEBI" id="CHEBI:15378"/>
        <dbReference type="ChEBI" id="CHEBI:33019"/>
        <dbReference type="ChEBI" id="CHEBI:58053"/>
        <dbReference type="ChEBI" id="CHEBI:61402"/>
        <dbReference type="EC" id="3.6.1.66"/>
    </reaction>
</comment>
<dbReference type="EC" id="3.6.1.66" evidence="7"/>
<feature type="active site" description="Proton acceptor" evidence="7">
    <location>
        <position position="68"/>
    </location>
</feature>
<dbReference type="InterPro" id="IPR020922">
    <property type="entry name" value="dITP/XTP_pyrophosphatase"/>
</dbReference>
<evidence type="ECO:0000256" key="8">
    <source>
        <dbReference type="RuleBase" id="RU003781"/>
    </source>
</evidence>
<keyword evidence="2 7" id="KW-0479">Metal-binding</keyword>
<dbReference type="InterPro" id="IPR002637">
    <property type="entry name" value="RdgB/HAM1"/>
</dbReference>
<dbReference type="Pfam" id="PF01725">
    <property type="entry name" value="Ham1p_like"/>
    <property type="match status" value="1"/>
</dbReference>
<comment type="similarity">
    <text evidence="1 7 8">Belongs to the HAM1 NTPase family.</text>
</comment>
<comment type="function">
    <text evidence="7">Pyrophosphatase that catalyzes the hydrolysis of nucleoside triphosphates to their monophosphate derivatives, with a high preference for the non-canonical purine nucleotides XTP (xanthosine triphosphate), dITP (deoxyinosine triphosphate) and ITP. Seems to function as a house-cleaning enzyme that removes non-canonical purine nucleotides from the nucleotide pool, thus preventing their incorporation into DNA/RNA and avoiding chromosomal lesions.</text>
</comment>
<dbReference type="Gene3D" id="3.90.950.10">
    <property type="match status" value="1"/>
</dbReference>
<reference evidence="9 10" key="1">
    <citation type="journal article" date="2021" name="Int. J. Syst. Evol. Microbiol.">
        <title>Faecalibacter bovis sp. nov., isolated from cow faeces.</title>
        <authorList>
            <person name="Li F."/>
            <person name="Zhao W."/>
            <person name="Hong Q."/>
            <person name="Shao Q."/>
            <person name="Song J."/>
            <person name="Yang S."/>
        </authorList>
    </citation>
    <scope>NUCLEOTIDE SEQUENCE [LARGE SCALE GENOMIC DNA]</scope>
    <source>
        <strain evidence="9 10">ZY171143</strain>
    </source>
</reference>
<comment type="catalytic activity">
    <reaction evidence="7">
        <text>dITP + H2O = dIMP + diphosphate + H(+)</text>
        <dbReference type="Rhea" id="RHEA:28342"/>
        <dbReference type="ChEBI" id="CHEBI:15377"/>
        <dbReference type="ChEBI" id="CHEBI:15378"/>
        <dbReference type="ChEBI" id="CHEBI:33019"/>
        <dbReference type="ChEBI" id="CHEBI:61194"/>
        <dbReference type="ChEBI" id="CHEBI:61382"/>
        <dbReference type="EC" id="3.6.1.66"/>
    </reaction>
</comment>
<dbReference type="RefSeq" id="WP_230476604.1">
    <property type="nucleotide sequence ID" value="NZ_CP072842.1"/>
</dbReference>
<dbReference type="InterPro" id="IPR029001">
    <property type="entry name" value="ITPase-like_fam"/>
</dbReference>
<dbReference type="NCBIfam" id="TIGR00042">
    <property type="entry name" value="RdgB/HAM1 family non-canonical purine NTP pyrophosphatase"/>
    <property type="match status" value="1"/>
</dbReference>
<feature type="binding site" evidence="7">
    <location>
        <position position="39"/>
    </location>
    <ligand>
        <name>Mg(2+)</name>
        <dbReference type="ChEBI" id="CHEBI:18420"/>
    </ligand>
</feature>
<feature type="binding site" evidence="7">
    <location>
        <position position="170"/>
    </location>
    <ligand>
        <name>substrate</name>
    </ligand>
</feature>
<proteinExistence type="inferred from homology"/>
<reference evidence="10" key="2">
    <citation type="submission" date="2021-04" db="EMBL/GenBank/DDBJ databases">
        <title>Taxonomy of Flavobacteriaceae bacterium ZY171143.</title>
        <authorList>
            <person name="Li F."/>
        </authorList>
    </citation>
    <scope>NUCLEOTIDE SEQUENCE [LARGE SCALE GENOMIC DNA]</scope>
    <source>
        <strain evidence="10">ZY171143</strain>
    </source>
</reference>
<keyword evidence="5 7" id="KW-0460">Magnesium</keyword>
<keyword evidence="10" id="KW-1185">Reference proteome</keyword>
<evidence type="ECO:0000256" key="7">
    <source>
        <dbReference type="HAMAP-Rule" id="MF_01405"/>
    </source>
</evidence>
<feature type="binding site" evidence="7">
    <location>
        <begin position="147"/>
        <end position="150"/>
    </location>
    <ligand>
        <name>substrate</name>
    </ligand>
</feature>
<dbReference type="Proteomes" id="UP000672011">
    <property type="component" value="Chromosome"/>
</dbReference>
<comment type="subunit">
    <text evidence="7">Homodimer.</text>
</comment>
<evidence type="ECO:0000256" key="5">
    <source>
        <dbReference type="ARBA" id="ARBA00022842"/>
    </source>
</evidence>
<feature type="binding site" evidence="7">
    <location>
        <position position="69"/>
    </location>
    <ligand>
        <name>substrate</name>
    </ligand>
</feature>
<name>A0ABX7XDK1_9FLAO</name>
<evidence type="ECO:0000256" key="4">
    <source>
        <dbReference type="ARBA" id="ARBA00022801"/>
    </source>
</evidence>
<keyword evidence="6 7" id="KW-0546">Nucleotide metabolism</keyword>
<evidence type="ECO:0000256" key="1">
    <source>
        <dbReference type="ARBA" id="ARBA00008023"/>
    </source>
</evidence>
<accession>A0ABX7XDK1</accession>
<comment type="cofactor">
    <cofactor evidence="7">
        <name>Mg(2+)</name>
        <dbReference type="ChEBI" id="CHEBI:18420"/>
    </cofactor>
    <text evidence="7">Binds 1 Mg(2+) ion per subunit.</text>
</comment>
<evidence type="ECO:0000256" key="2">
    <source>
        <dbReference type="ARBA" id="ARBA00022723"/>
    </source>
</evidence>
<keyword evidence="4 7" id="KW-0378">Hydrolase</keyword>
<dbReference type="PANTHER" id="PTHR11067:SF9">
    <property type="entry name" value="INOSINE TRIPHOSPHATE PYROPHOSPHATASE"/>
    <property type="match status" value="1"/>
</dbReference>
<dbReference type="CDD" id="cd00515">
    <property type="entry name" value="HAM1"/>
    <property type="match status" value="1"/>
</dbReference>
<dbReference type="SUPFAM" id="SSF52972">
    <property type="entry name" value="ITPase-like"/>
    <property type="match status" value="1"/>
</dbReference>
<evidence type="ECO:0000313" key="10">
    <source>
        <dbReference type="Proteomes" id="UP000672011"/>
    </source>
</evidence>